<gene>
    <name evidence="3" type="ORF">BED41_11670</name>
</gene>
<dbReference type="AlphaFoldDB" id="A0A1B2I6T2"/>
<evidence type="ECO:0000313" key="4">
    <source>
        <dbReference type="Proteomes" id="UP000093044"/>
    </source>
</evidence>
<dbReference type="CDD" id="cd12797">
    <property type="entry name" value="M23_peptidase"/>
    <property type="match status" value="1"/>
</dbReference>
<evidence type="ECO:0000256" key="1">
    <source>
        <dbReference type="SAM" id="SignalP"/>
    </source>
</evidence>
<dbReference type="InterPro" id="IPR011055">
    <property type="entry name" value="Dup_hybrid_motif"/>
</dbReference>
<dbReference type="Gene3D" id="2.70.70.10">
    <property type="entry name" value="Glucose Permease (Domain IIA)"/>
    <property type="match status" value="1"/>
</dbReference>
<dbReference type="PANTHER" id="PTHR21666">
    <property type="entry name" value="PEPTIDASE-RELATED"/>
    <property type="match status" value="1"/>
</dbReference>
<dbReference type="InterPro" id="IPR016047">
    <property type="entry name" value="M23ase_b-sheet_dom"/>
</dbReference>
<dbReference type="Proteomes" id="UP000093044">
    <property type="component" value="Chromosome"/>
</dbReference>
<feature type="signal peptide" evidence="1">
    <location>
        <begin position="1"/>
        <end position="24"/>
    </location>
</feature>
<proteinExistence type="predicted"/>
<keyword evidence="1" id="KW-0732">Signal</keyword>
<dbReference type="STRING" id="1197717.BED41_11670"/>
<dbReference type="OrthoDB" id="9805799at2"/>
<evidence type="ECO:0000313" key="3">
    <source>
        <dbReference type="EMBL" id="ANZ45675.1"/>
    </source>
</evidence>
<dbReference type="GO" id="GO:0004222">
    <property type="term" value="F:metalloendopeptidase activity"/>
    <property type="evidence" value="ECO:0007669"/>
    <property type="project" value="TreeGrafter"/>
</dbReference>
<reference evidence="3" key="1">
    <citation type="submission" date="2016-08" db="EMBL/GenBank/DDBJ databases">
        <title>Complete genome of Cloacibacillus porcorum.</title>
        <authorList>
            <person name="Looft T."/>
            <person name="Bayles D.O."/>
            <person name="Alt D.P."/>
        </authorList>
    </citation>
    <scope>NUCLEOTIDE SEQUENCE [LARGE SCALE GENOMIC DNA]</scope>
    <source>
        <strain evidence="3">CL-84</strain>
    </source>
</reference>
<sequence length="292" mass="31240">MTFTRIIRGTLITAAILITAVSQAAADVVVGAPATAEIGQPFVVTIEVSGENITDVRLSWQRHESLLAPEDTGSGQRFSVLTGTDLKNAKPGASPLFVTFTAGGKREKIEHSIKLSARKYPVEKLSVAPSKVTPPKELSERIAHEARLGRAAMQSDSAGQAPKLPLVRPVPGSYSSVYGKSRYFNGEFRGRHGGVDMRAKEGTPVKAAADGTVVLAGNNFWFAGNCVYIDHGAGFVTFYGHMSKINVKKGDMVKAGDILGLSGKTGRVTGPHLHFSTAWRGEFFDPAELMEK</sequence>
<dbReference type="Pfam" id="PF01551">
    <property type="entry name" value="Peptidase_M23"/>
    <property type="match status" value="1"/>
</dbReference>
<dbReference type="EMBL" id="CP016757">
    <property type="protein sequence ID" value="ANZ45675.1"/>
    <property type="molecule type" value="Genomic_DNA"/>
</dbReference>
<dbReference type="GeneID" id="83058504"/>
<organism evidence="3 4">
    <name type="scientific">Cloacibacillus porcorum</name>
    <dbReference type="NCBI Taxonomy" id="1197717"/>
    <lineage>
        <taxon>Bacteria</taxon>
        <taxon>Thermotogati</taxon>
        <taxon>Synergistota</taxon>
        <taxon>Synergistia</taxon>
        <taxon>Synergistales</taxon>
        <taxon>Synergistaceae</taxon>
        <taxon>Cloacibacillus</taxon>
    </lineage>
</organism>
<feature type="chain" id="PRO_5008538985" description="M23ase beta-sheet core domain-containing protein" evidence="1">
    <location>
        <begin position="25"/>
        <end position="292"/>
    </location>
</feature>
<evidence type="ECO:0000259" key="2">
    <source>
        <dbReference type="Pfam" id="PF01551"/>
    </source>
</evidence>
<dbReference type="InterPro" id="IPR050570">
    <property type="entry name" value="Cell_wall_metabolism_enzyme"/>
</dbReference>
<dbReference type="PANTHER" id="PTHR21666:SF290">
    <property type="entry name" value="PEPTIDASE M23 DOMAIN PROTEIN"/>
    <property type="match status" value="1"/>
</dbReference>
<dbReference type="KEGG" id="cpor:BED41_11670"/>
<dbReference type="RefSeq" id="WP_066746428.1">
    <property type="nucleotide sequence ID" value="NZ_CP016757.1"/>
</dbReference>
<keyword evidence="4" id="KW-1185">Reference proteome</keyword>
<protein>
    <recommendedName>
        <fullName evidence="2">M23ase beta-sheet core domain-containing protein</fullName>
    </recommendedName>
</protein>
<dbReference type="SUPFAM" id="SSF51261">
    <property type="entry name" value="Duplicated hybrid motif"/>
    <property type="match status" value="1"/>
</dbReference>
<name>A0A1B2I6T2_9BACT</name>
<feature type="domain" description="M23ase beta-sheet core" evidence="2">
    <location>
        <begin position="191"/>
        <end position="286"/>
    </location>
</feature>
<accession>A0A1B2I6T2</accession>